<evidence type="ECO:0008006" key="4">
    <source>
        <dbReference type="Google" id="ProtNLM"/>
    </source>
</evidence>
<keyword evidence="3" id="KW-1185">Reference proteome</keyword>
<feature type="transmembrane region" description="Helical" evidence="1">
    <location>
        <begin position="382"/>
        <end position="405"/>
    </location>
</feature>
<feature type="transmembrane region" description="Helical" evidence="1">
    <location>
        <begin position="171"/>
        <end position="190"/>
    </location>
</feature>
<dbReference type="RefSeq" id="WP_087940671.1">
    <property type="nucleotide sequence ID" value="NZ_FNAC01000038.1"/>
</dbReference>
<evidence type="ECO:0000256" key="1">
    <source>
        <dbReference type="SAM" id="Phobius"/>
    </source>
</evidence>
<keyword evidence="1" id="KW-0472">Membrane</keyword>
<proteinExistence type="predicted"/>
<feature type="transmembrane region" description="Helical" evidence="1">
    <location>
        <begin position="281"/>
        <end position="299"/>
    </location>
</feature>
<accession>A0A1G6VU25</accession>
<dbReference type="Pfam" id="PF18940">
    <property type="entry name" value="DUF5687"/>
    <property type="match status" value="1"/>
</dbReference>
<feature type="transmembrane region" description="Helical" evidence="1">
    <location>
        <begin position="311"/>
        <end position="336"/>
    </location>
</feature>
<feature type="transmembrane region" description="Helical" evidence="1">
    <location>
        <begin position="426"/>
        <end position="444"/>
    </location>
</feature>
<reference evidence="3" key="1">
    <citation type="submission" date="2016-10" db="EMBL/GenBank/DDBJ databases">
        <authorList>
            <person name="Varghese N."/>
            <person name="Submissions S."/>
        </authorList>
    </citation>
    <scope>NUCLEOTIDE SEQUENCE [LARGE SCALE GENOMIC DNA]</scope>
    <source>
        <strain evidence="3">DSM 23095</strain>
    </source>
</reference>
<gene>
    <name evidence="2" type="ORF">SAMN04488104_103822</name>
</gene>
<feature type="transmembrane region" description="Helical" evidence="1">
    <location>
        <begin position="139"/>
        <end position="159"/>
    </location>
</feature>
<evidence type="ECO:0000313" key="3">
    <source>
        <dbReference type="Proteomes" id="UP000199060"/>
    </source>
</evidence>
<dbReference type="InterPro" id="IPR043742">
    <property type="entry name" value="DUF5687"/>
</dbReference>
<keyword evidence="1" id="KW-1133">Transmembrane helix</keyword>
<feature type="transmembrane region" description="Helical" evidence="1">
    <location>
        <begin position="63"/>
        <end position="82"/>
    </location>
</feature>
<feature type="transmembrane region" description="Helical" evidence="1">
    <location>
        <begin position="450"/>
        <end position="470"/>
    </location>
</feature>
<keyword evidence="1" id="KW-0812">Transmembrane</keyword>
<dbReference type="Proteomes" id="UP000199060">
    <property type="component" value="Unassembled WGS sequence"/>
</dbReference>
<dbReference type="EMBL" id="FNAC01000038">
    <property type="protein sequence ID" value="SDD57122.1"/>
    <property type="molecule type" value="Genomic_DNA"/>
</dbReference>
<dbReference type="OrthoDB" id="1014144at2"/>
<name>A0A1G6VU25_9BACT</name>
<organism evidence="2 3">
    <name type="scientific">Algoriphagus faecimaris</name>
    <dbReference type="NCBI Taxonomy" id="686796"/>
    <lineage>
        <taxon>Bacteria</taxon>
        <taxon>Pseudomonadati</taxon>
        <taxon>Bacteroidota</taxon>
        <taxon>Cytophagia</taxon>
        <taxon>Cytophagales</taxon>
        <taxon>Cyclobacteriaceae</taxon>
        <taxon>Algoriphagus</taxon>
    </lineage>
</organism>
<dbReference type="AlphaFoldDB" id="A0A1G6VU25"/>
<feature type="transmembrane region" description="Helical" evidence="1">
    <location>
        <begin position="357"/>
        <end position="376"/>
    </location>
</feature>
<sequence length="496" mass="56539">MFFELIRLQILKSFRSTSRAKSILTNIFLGFIILLLLSYVVIAGLFLQEIIKALSGEVDPLEILNGYLIFFFLTEFMYRYFLQSLPVVDLESLLHLPIGKRRIIHVLLLRSFISPINLIALLLFTPFAVQVILSEFGGIAMWGWLGAIVLSSWILHWFMLWFKQRFEDSTIGLLVVIAVLLLGAGSNYLGWFNLGEIMKPVFDYSIQSPLPLIGLVVLLGVSYWLCYQYHVQNAYLEDLAGGQEEVRTSGQTIGFFARFGLAGEMANLEWKLIVRHKKSRTYLMLSAFFLLYGLIFYTNPAYASETGISTIFIFVGVFITGIFMIQYGQLFLSWNSSSFDFFLNKKGGVEALIRGKYLLFISVSVICFLASVPYVYFGWQILMVHLATFLFNVGFLIHVIIYLALWKPKPMDLDKGAMFNYEGVGAAQWLMVIPMMVLPYLIYLPFSLLISDYAGLIALSVVGLIGIVAYKPLSKINIERVYKNQYEISSSFRQEL</sequence>
<dbReference type="STRING" id="686796.SAMN04488104_103822"/>
<protein>
    <recommendedName>
        <fullName evidence="4">ABC-2 type transport system permease protein</fullName>
    </recommendedName>
</protein>
<feature type="transmembrane region" description="Helical" evidence="1">
    <location>
        <begin position="210"/>
        <end position="227"/>
    </location>
</feature>
<feature type="transmembrane region" description="Helical" evidence="1">
    <location>
        <begin position="23"/>
        <end position="51"/>
    </location>
</feature>
<feature type="transmembrane region" description="Helical" evidence="1">
    <location>
        <begin position="103"/>
        <end position="133"/>
    </location>
</feature>
<evidence type="ECO:0000313" key="2">
    <source>
        <dbReference type="EMBL" id="SDD57122.1"/>
    </source>
</evidence>